<evidence type="ECO:0000256" key="1">
    <source>
        <dbReference type="SAM" id="MobiDB-lite"/>
    </source>
</evidence>
<dbReference type="OrthoDB" id="1166507at2759"/>
<sequence>MLNTTLHAYYPPQLVPFHVGTSSASLIVDAYADTYNASDPIPPLRPTYYPRKVKFGAPEFDGSLDPSAFLHWLDQKNEYFDWYSMTEAQRISMARIKLVGDAKSSFSSLATNSKPSIGSIPSAPSPASDKNASQVSSSSRLSTT</sequence>
<proteinExistence type="predicted"/>
<comment type="caution">
    <text evidence="2">The sequence shown here is derived from an EMBL/GenBank/DDBJ whole genome shotgun (WGS) entry which is preliminary data.</text>
</comment>
<organism evidence="2 3">
    <name type="scientific">Parasponia andersonii</name>
    <name type="common">Sponia andersonii</name>
    <dbReference type="NCBI Taxonomy" id="3476"/>
    <lineage>
        <taxon>Eukaryota</taxon>
        <taxon>Viridiplantae</taxon>
        <taxon>Streptophyta</taxon>
        <taxon>Embryophyta</taxon>
        <taxon>Tracheophyta</taxon>
        <taxon>Spermatophyta</taxon>
        <taxon>Magnoliopsida</taxon>
        <taxon>eudicotyledons</taxon>
        <taxon>Gunneridae</taxon>
        <taxon>Pentapetalae</taxon>
        <taxon>rosids</taxon>
        <taxon>fabids</taxon>
        <taxon>Rosales</taxon>
        <taxon>Cannabaceae</taxon>
        <taxon>Parasponia</taxon>
    </lineage>
</organism>
<evidence type="ECO:0000313" key="2">
    <source>
        <dbReference type="EMBL" id="PON49895.1"/>
    </source>
</evidence>
<evidence type="ECO:0000313" key="3">
    <source>
        <dbReference type="Proteomes" id="UP000237105"/>
    </source>
</evidence>
<feature type="region of interest" description="Disordered" evidence="1">
    <location>
        <begin position="106"/>
        <end position="144"/>
    </location>
</feature>
<gene>
    <name evidence="2" type="ORF">PanWU01x14_227030</name>
</gene>
<protein>
    <submittedName>
        <fullName evidence="2">Uncharacterized protein</fullName>
    </submittedName>
</protein>
<name>A0A2P5BM65_PARAD</name>
<dbReference type="EMBL" id="JXTB01000252">
    <property type="protein sequence ID" value="PON49895.1"/>
    <property type="molecule type" value="Genomic_DNA"/>
</dbReference>
<keyword evidence="3" id="KW-1185">Reference proteome</keyword>
<dbReference type="AlphaFoldDB" id="A0A2P5BM65"/>
<reference evidence="3" key="1">
    <citation type="submission" date="2016-06" db="EMBL/GenBank/DDBJ databases">
        <title>Parallel loss of symbiosis genes in relatives of nitrogen-fixing non-legume Parasponia.</title>
        <authorList>
            <person name="Van Velzen R."/>
            <person name="Holmer R."/>
            <person name="Bu F."/>
            <person name="Rutten L."/>
            <person name="Van Zeijl A."/>
            <person name="Liu W."/>
            <person name="Santuari L."/>
            <person name="Cao Q."/>
            <person name="Sharma T."/>
            <person name="Shen D."/>
            <person name="Roswanjaya Y."/>
            <person name="Wardhani T."/>
            <person name="Kalhor M.S."/>
            <person name="Jansen J."/>
            <person name="Van den Hoogen J."/>
            <person name="Gungor B."/>
            <person name="Hartog M."/>
            <person name="Hontelez J."/>
            <person name="Verver J."/>
            <person name="Yang W.-C."/>
            <person name="Schijlen E."/>
            <person name="Repin R."/>
            <person name="Schilthuizen M."/>
            <person name="Schranz E."/>
            <person name="Heidstra R."/>
            <person name="Miyata K."/>
            <person name="Fedorova E."/>
            <person name="Kohlen W."/>
            <person name="Bisseling T."/>
            <person name="Smit S."/>
            <person name="Geurts R."/>
        </authorList>
    </citation>
    <scope>NUCLEOTIDE SEQUENCE [LARGE SCALE GENOMIC DNA]</scope>
    <source>
        <strain evidence="3">cv. WU1-14</strain>
    </source>
</reference>
<accession>A0A2P5BM65</accession>
<dbReference type="Proteomes" id="UP000237105">
    <property type="component" value="Unassembled WGS sequence"/>
</dbReference>
<feature type="compositionally biased region" description="Low complexity" evidence="1">
    <location>
        <begin position="113"/>
        <end position="144"/>
    </location>
</feature>